<dbReference type="GO" id="GO:0005524">
    <property type="term" value="F:ATP binding"/>
    <property type="evidence" value="ECO:0007669"/>
    <property type="project" value="UniProtKB-KW"/>
</dbReference>
<dbReference type="SUPFAM" id="SSF55874">
    <property type="entry name" value="ATPase domain of HSP90 chaperone/DNA topoisomerase II/histidine kinase"/>
    <property type="match status" value="1"/>
</dbReference>
<dbReference type="RefSeq" id="WP_110575691.1">
    <property type="nucleotide sequence ID" value="NZ_PIPV01000010.1"/>
</dbReference>
<name>A0A432XRP4_9GAMM</name>
<proteinExistence type="predicted"/>
<comment type="caution">
    <text evidence="9">The sequence shown here is derived from an EMBL/GenBank/DDBJ whole genome shotgun (WGS) entry which is preliminary data.</text>
</comment>
<protein>
    <recommendedName>
        <fullName evidence="2">histidine kinase</fullName>
        <ecNumber evidence="2">2.7.13.3</ecNumber>
    </recommendedName>
</protein>
<sequence>MSKPSIDFSTLLAVSVHDMKNSLGLLVQQLEDVSHKVVDTDTQQELAHMHYEAQRINTNLVQLLALYRQQDLLEIESEQNFLDEVVEELVMNNRFYSKSRGIDVTVNLPDDLFFFGDRSLITQVLNDVFINAMRYTADKLMIEAKRVEDRGCSITIEDNGPGYPDSLLMLNEQQPRYSDMKGSRTGLGLFFAKLIAEAHEYKGQQGFIKLENSSSLGGSRFTLYLP</sequence>
<reference evidence="10" key="1">
    <citation type="journal article" date="2018" name="Front. Microbiol.">
        <title>Genome-Based Analysis Reveals the Taxonomy and Diversity of the Family Idiomarinaceae.</title>
        <authorList>
            <person name="Liu Y."/>
            <person name="Lai Q."/>
            <person name="Shao Z."/>
        </authorList>
    </citation>
    <scope>NUCLEOTIDE SEQUENCE [LARGE SCALE GENOMIC DNA]</scope>
    <source>
        <strain evidence="10">F23</strain>
    </source>
</reference>
<dbReference type="Proteomes" id="UP000287330">
    <property type="component" value="Unassembled WGS sequence"/>
</dbReference>
<dbReference type="InterPro" id="IPR004358">
    <property type="entry name" value="Sig_transdc_His_kin-like_C"/>
</dbReference>
<dbReference type="InterPro" id="IPR005467">
    <property type="entry name" value="His_kinase_dom"/>
</dbReference>
<dbReference type="GO" id="GO:0007234">
    <property type="term" value="P:osmosensory signaling via phosphorelay pathway"/>
    <property type="evidence" value="ECO:0007669"/>
    <property type="project" value="TreeGrafter"/>
</dbReference>
<feature type="domain" description="Histidine kinase" evidence="8">
    <location>
        <begin position="14"/>
        <end position="226"/>
    </location>
</feature>
<dbReference type="PROSITE" id="PS50109">
    <property type="entry name" value="HIS_KIN"/>
    <property type="match status" value="1"/>
</dbReference>
<comment type="catalytic activity">
    <reaction evidence="1">
        <text>ATP + protein L-histidine = ADP + protein N-phospho-L-histidine.</text>
        <dbReference type="EC" id="2.7.13.3"/>
    </reaction>
</comment>
<keyword evidence="6 9" id="KW-0067">ATP-binding</keyword>
<keyword evidence="10" id="KW-1185">Reference proteome</keyword>
<dbReference type="PANTHER" id="PTHR42878:SF7">
    <property type="entry name" value="SENSOR HISTIDINE KINASE GLRK"/>
    <property type="match status" value="1"/>
</dbReference>
<dbReference type="PRINTS" id="PR00344">
    <property type="entry name" value="BCTRLSENSOR"/>
</dbReference>
<evidence type="ECO:0000259" key="8">
    <source>
        <dbReference type="PROSITE" id="PS50109"/>
    </source>
</evidence>
<keyword evidence="3" id="KW-0808">Transferase</keyword>
<dbReference type="SMART" id="SM00387">
    <property type="entry name" value="HATPase_c"/>
    <property type="match status" value="1"/>
</dbReference>
<dbReference type="Gene3D" id="3.30.565.10">
    <property type="entry name" value="Histidine kinase-like ATPase, C-terminal domain"/>
    <property type="match status" value="1"/>
</dbReference>
<accession>A0A432XRP4</accession>
<evidence type="ECO:0000256" key="1">
    <source>
        <dbReference type="ARBA" id="ARBA00000085"/>
    </source>
</evidence>
<evidence type="ECO:0000256" key="2">
    <source>
        <dbReference type="ARBA" id="ARBA00012438"/>
    </source>
</evidence>
<evidence type="ECO:0000256" key="3">
    <source>
        <dbReference type="ARBA" id="ARBA00022679"/>
    </source>
</evidence>
<keyword evidence="5" id="KW-0418">Kinase</keyword>
<keyword evidence="4" id="KW-0547">Nucleotide-binding</keyword>
<evidence type="ECO:0000256" key="7">
    <source>
        <dbReference type="ARBA" id="ARBA00023012"/>
    </source>
</evidence>
<gene>
    <name evidence="9" type="ORF">CWE25_10730</name>
</gene>
<dbReference type="InterPro" id="IPR050351">
    <property type="entry name" value="BphY/WalK/GraS-like"/>
</dbReference>
<dbReference type="InterPro" id="IPR003594">
    <property type="entry name" value="HATPase_dom"/>
</dbReference>
<keyword evidence="7" id="KW-0902">Two-component regulatory system</keyword>
<evidence type="ECO:0000313" key="9">
    <source>
        <dbReference type="EMBL" id="RUO51405.1"/>
    </source>
</evidence>
<evidence type="ECO:0000256" key="4">
    <source>
        <dbReference type="ARBA" id="ARBA00022741"/>
    </source>
</evidence>
<dbReference type="InterPro" id="IPR036890">
    <property type="entry name" value="HATPase_C_sf"/>
</dbReference>
<dbReference type="GO" id="GO:0000156">
    <property type="term" value="F:phosphorelay response regulator activity"/>
    <property type="evidence" value="ECO:0007669"/>
    <property type="project" value="TreeGrafter"/>
</dbReference>
<dbReference type="PANTHER" id="PTHR42878">
    <property type="entry name" value="TWO-COMPONENT HISTIDINE KINASE"/>
    <property type="match status" value="1"/>
</dbReference>
<dbReference type="Pfam" id="PF02518">
    <property type="entry name" value="HATPase_c"/>
    <property type="match status" value="1"/>
</dbReference>
<dbReference type="EMBL" id="PIPV01000010">
    <property type="protein sequence ID" value="RUO51405.1"/>
    <property type="molecule type" value="Genomic_DNA"/>
</dbReference>
<dbReference type="EC" id="2.7.13.3" evidence="2"/>
<evidence type="ECO:0000256" key="6">
    <source>
        <dbReference type="ARBA" id="ARBA00022840"/>
    </source>
</evidence>
<dbReference type="AlphaFoldDB" id="A0A432XRP4"/>
<evidence type="ECO:0000256" key="5">
    <source>
        <dbReference type="ARBA" id="ARBA00022777"/>
    </source>
</evidence>
<evidence type="ECO:0000313" key="10">
    <source>
        <dbReference type="Proteomes" id="UP000287330"/>
    </source>
</evidence>
<organism evidence="9 10">
    <name type="scientific">Idiomarina fontislapidosi</name>
    <dbReference type="NCBI Taxonomy" id="263723"/>
    <lineage>
        <taxon>Bacteria</taxon>
        <taxon>Pseudomonadati</taxon>
        <taxon>Pseudomonadota</taxon>
        <taxon>Gammaproteobacteria</taxon>
        <taxon>Alteromonadales</taxon>
        <taxon>Idiomarinaceae</taxon>
        <taxon>Idiomarina</taxon>
    </lineage>
</organism>
<dbReference type="OrthoDB" id="9122109at2"/>
<dbReference type="GO" id="GO:0030295">
    <property type="term" value="F:protein kinase activator activity"/>
    <property type="evidence" value="ECO:0007669"/>
    <property type="project" value="TreeGrafter"/>
</dbReference>
<dbReference type="GO" id="GO:0004673">
    <property type="term" value="F:protein histidine kinase activity"/>
    <property type="evidence" value="ECO:0007669"/>
    <property type="project" value="UniProtKB-EC"/>
</dbReference>